<dbReference type="InterPro" id="IPR011009">
    <property type="entry name" value="Kinase-like_dom_sf"/>
</dbReference>
<dbReference type="PIRSF" id="PIRSF000654">
    <property type="entry name" value="Integrin-linked_kinase"/>
    <property type="match status" value="1"/>
</dbReference>
<dbReference type="PANTHER" id="PTHR11584:SF369">
    <property type="entry name" value="MITOGEN-ACTIVATED PROTEIN KINASE KINASE KINASE 19-RELATED"/>
    <property type="match status" value="1"/>
</dbReference>
<dbReference type="AlphaFoldDB" id="A0A7S1VBV0"/>
<feature type="domain" description="Protein kinase" evidence="6">
    <location>
        <begin position="1"/>
        <end position="245"/>
    </location>
</feature>
<organism evidence="7">
    <name type="scientific">Sexangularia sp. CB-2014</name>
    <dbReference type="NCBI Taxonomy" id="1486929"/>
    <lineage>
        <taxon>Eukaryota</taxon>
        <taxon>Amoebozoa</taxon>
        <taxon>Tubulinea</taxon>
        <taxon>Elardia</taxon>
        <taxon>Arcellinida</taxon>
        <taxon>Arcellinida incertae sedis</taxon>
        <taxon>Sexangularia</taxon>
    </lineage>
</organism>
<dbReference type="PROSITE" id="PS00108">
    <property type="entry name" value="PROTEIN_KINASE_ST"/>
    <property type="match status" value="1"/>
</dbReference>
<accession>A0A7S1VBV0</accession>
<keyword evidence="1" id="KW-0723">Serine/threonine-protein kinase</keyword>
<gene>
    <name evidence="7" type="ORF">SSP0437_LOCUS4985</name>
</gene>
<evidence type="ECO:0000256" key="2">
    <source>
        <dbReference type="ARBA" id="ARBA00022679"/>
    </source>
</evidence>
<dbReference type="EMBL" id="HBGL01006492">
    <property type="protein sequence ID" value="CAD9294641.1"/>
    <property type="molecule type" value="Transcribed_RNA"/>
</dbReference>
<reference evidence="7" key="1">
    <citation type="submission" date="2021-01" db="EMBL/GenBank/DDBJ databases">
        <authorList>
            <person name="Corre E."/>
            <person name="Pelletier E."/>
            <person name="Niang G."/>
            <person name="Scheremetjew M."/>
            <person name="Finn R."/>
            <person name="Kale V."/>
            <person name="Holt S."/>
            <person name="Cochrane G."/>
            <person name="Meng A."/>
            <person name="Brown T."/>
            <person name="Cohen L."/>
        </authorList>
    </citation>
    <scope>NUCLEOTIDE SEQUENCE</scope>
    <source>
        <strain evidence="7">ATCC 50979</strain>
    </source>
</reference>
<dbReference type="GO" id="GO:0005524">
    <property type="term" value="F:ATP binding"/>
    <property type="evidence" value="ECO:0007669"/>
    <property type="project" value="UniProtKB-KW"/>
</dbReference>
<evidence type="ECO:0000313" key="7">
    <source>
        <dbReference type="EMBL" id="CAD9294641.1"/>
    </source>
</evidence>
<dbReference type="InterPro" id="IPR000719">
    <property type="entry name" value="Prot_kinase_dom"/>
</dbReference>
<dbReference type="SMART" id="SM00220">
    <property type="entry name" value="S_TKc"/>
    <property type="match status" value="1"/>
</dbReference>
<dbReference type="PANTHER" id="PTHR11584">
    <property type="entry name" value="SERINE/THREONINE PROTEIN KINASE"/>
    <property type="match status" value="1"/>
</dbReference>
<evidence type="ECO:0000259" key="6">
    <source>
        <dbReference type="PROSITE" id="PS50011"/>
    </source>
</evidence>
<dbReference type="GO" id="GO:0004674">
    <property type="term" value="F:protein serine/threonine kinase activity"/>
    <property type="evidence" value="ECO:0007669"/>
    <property type="project" value="UniProtKB-KW"/>
</dbReference>
<name>A0A7S1VBV0_9EUKA</name>
<dbReference type="InterPro" id="IPR008271">
    <property type="entry name" value="Ser/Thr_kinase_AS"/>
</dbReference>
<dbReference type="Pfam" id="PF00069">
    <property type="entry name" value="Pkinase"/>
    <property type="match status" value="1"/>
</dbReference>
<protein>
    <recommendedName>
        <fullName evidence="6">Protein kinase domain-containing protein</fullName>
    </recommendedName>
</protein>
<dbReference type="SUPFAM" id="SSF56112">
    <property type="entry name" value="Protein kinase-like (PK-like)"/>
    <property type="match status" value="1"/>
</dbReference>
<evidence type="ECO:0000256" key="4">
    <source>
        <dbReference type="ARBA" id="ARBA00022777"/>
    </source>
</evidence>
<keyword evidence="2" id="KW-0808">Transferase</keyword>
<sequence length="261" mass="28236">MFDLEFMPPSAVDLIKKEIQLLAALDHPNIVRCLGHSLTDTSTTLYMELFAQSLRDLLSDPTSSLPRGAAATLGHFGQITEGVAYLHDEGVLHRDLKSENVYVHREASGVHILKIGDMGEAKDIAARSRILRPGQKPAIVGTPEFLAPEVFAAVPLYSRASDVWALGMTLFELITSEIPYHLDGIEPFALSDSIRGGVKPSFPASVGQSFEPVIKIFSRCTAASPAARPTAAKLVVKAQRAQRKIVATLGEPSSPDDRQPT</sequence>
<keyword evidence="3" id="KW-0547">Nucleotide-binding</keyword>
<evidence type="ECO:0000256" key="5">
    <source>
        <dbReference type="ARBA" id="ARBA00022840"/>
    </source>
</evidence>
<keyword evidence="5" id="KW-0067">ATP-binding</keyword>
<evidence type="ECO:0000256" key="3">
    <source>
        <dbReference type="ARBA" id="ARBA00022741"/>
    </source>
</evidence>
<dbReference type="PROSITE" id="PS50011">
    <property type="entry name" value="PROTEIN_KINASE_DOM"/>
    <property type="match status" value="1"/>
</dbReference>
<proteinExistence type="predicted"/>
<dbReference type="Gene3D" id="1.10.510.10">
    <property type="entry name" value="Transferase(Phosphotransferase) domain 1"/>
    <property type="match status" value="1"/>
</dbReference>
<keyword evidence="4" id="KW-0418">Kinase</keyword>
<evidence type="ECO:0000256" key="1">
    <source>
        <dbReference type="ARBA" id="ARBA00022527"/>
    </source>
</evidence>